<evidence type="ECO:0000313" key="6">
    <source>
        <dbReference type="Proteomes" id="UP000005388"/>
    </source>
</evidence>
<dbReference type="Proteomes" id="UP000005388">
    <property type="component" value="Unassembled WGS sequence"/>
</dbReference>
<dbReference type="InterPro" id="IPR047641">
    <property type="entry name" value="ABC_transpr_MalK/UgpC-like"/>
</dbReference>
<sequence length="377" mass="42085">MVELNLNHIYKKYPNTDHYAVEDFDLDIKDKEFIVFVGPSGCGKSTTLRMIAGLEDISEGEFKIDGEVVNNKSPKDRDIAMVFQNYALYPHMTVYDNMAFGLKLRKYKKAEIDTRVKEAAQILGLTEFLERKPADLSGGQRQRVAMGRAIVRDAKVFLMDEPLSNLDAKLRVSMRAEIAKIHQRIGSTTIYVTHDQTEAMTLADRIVIMSATKNPQGNGTIGKIEQVGTPQELYNLPANKFVAGFIGSPAMNFFDVIVKDGRITSEDGLDIAIPEGQEKMLENAGYLGKKVTFGIRPEDISSKNIVQETFPNANVTAEVLVSELLGAETMLYVKLGQTEFASRVDARDFHNPGENVSLTFNVSKGHFFDIEMEQAIR</sequence>
<dbReference type="InterPro" id="IPR027417">
    <property type="entry name" value="P-loop_NTPase"/>
</dbReference>
<dbReference type="Gene3D" id="2.40.50.100">
    <property type="match status" value="1"/>
</dbReference>
<evidence type="ECO:0000313" key="5">
    <source>
        <dbReference type="EMBL" id="EHJ56098.1"/>
    </source>
</evidence>
<dbReference type="NCBIfam" id="NF008653">
    <property type="entry name" value="PRK11650.1"/>
    <property type="match status" value="1"/>
</dbReference>
<dbReference type="PROSITE" id="PS50893">
    <property type="entry name" value="ABC_TRANSPORTER_2"/>
    <property type="match status" value="1"/>
</dbReference>
<dbReference type="PROSITE" id="PS00211">
    <property type="entry name" value="ABC_TRANSPORTER_1"/>
    <property type="match status" value="1"/>
</dbReference>
<dbReference type="AlphaFoldDB" id="G5KDS4"/>
<dbReference type="RefSeq" id="WP_006738869.1">
    <property type="nucleotide sequence ID" value="NZ_AEUZ02000001.1"/>
</dbReference>
<gene>
    <name evidence="5" type="ORF">STRUR_1942</name>
</gene>
<dbReference type="Gene3D" id="3.40.50.300">
    <property type="entry name" value="P-loop containing nucleotide triphosphate hydrolases"/>
    <property type="match status" value="1"/>
</dbReference>
<evidence type="ECO:0000256" key="1">
    <source>
        <dbReference type="ARBA" id="ARBA00022448"/>
    </source>
</evidence>
<dbReference type="FunFam" id="3.40.50.300:FF:000042">
    <property type="entry name" value="Maltose/maltodextrin ABC transporter, ATP-binding protein"/>
    <property type="match status" value="1"/>
</dbReference>
<dbReference type="Pfam" id="PF17912">
    <property type="entry name" value="OB_MalK"/>
    <property type="match status" value="1"/>
</dbReference>
<reference evidence="5 6" key="1">
    <citation type="journal article" date="2014" name="Int. J. Syst. Evol. Microbiol.">
        <title>Phylogenomics and the dynamic genome evolution of the genus Streptococcus.</title>
        <authorList>
            <consortium name="The Broad Institute Genome Sequencing Platform"/>
            <person name="Richards V.P."/>
            <person name="Palmer S.R."/>
            <person name="Pavinski Bitar P.D."/>
            <person name="Qin X."/>
            <person name="Weinstock G.M."/>
            <person name="Highlander S.K."/>
            <person name="Town C.D."/>
            <person name="Burne R.A."/>
            <person name="Stanhope M.J."/>
        </authorList>
    </citation>
    <scope>NUCLEOTIDE SEQUENCE [LARGE SCALE GENOMIC DNA]</scope>
    <source>
        <strain evidence="5 6">2285-97</strain>
    </source>
</reference>
<dbReference type="InterPro" id="IPR040582">
    <property type="entry name" value="OB_MalK-like"/>
</dbReference>
<dbReference type="PANTHER" id="PTHR43875">
    <property type="entry name" value="MALTODEXTRIN IMPORT ATP-BINDING PROTEIN MSMX"/>
    <property type="match status" value="1"/>
</dbReference>
<feature type="domain" description="ABC transporter" evidence="4">
    <location>
        <begin position="4"/>
        <end position="246"/>
    </location>
</feature>
<dbReference type="InterPro" id="IPR008995">
    <property type="entry name" value="Mo/tungstate-bd_C_term_dom"/>
</dbReference>
<proteinExistence type="predicted"/>
<dbReference type="GO" id="GO:0005524">
    <property type="term" value="F:ATP binding"/>
    <property type="evidence" value="ECO:0007669"/>
    <property type="project" value="UniProtKB-KW"/>
</dbReference>
<dbReference type="PANTHER" id="PTHR43875:SF1">
    <property type="entry name" value="OSMOPROTECTIVE COMPOUNDS UPTAKE ATP-BINDING PROTEIN GGTA"/>
    <property type="match status" value="1"/>
</dbReference>
<dbReference type="EMBL" id="AEUZ02000001">
    <property type="protein sequence ID" value="EHJ56098.1"/>
    <property type="molecule type" value="Genomic_DNA"/>
</dbReference>
<dbReference type="SUPFAM" id="SSF52540">
    <property type="entry name" value="P-loop containing nucleoside triphosphate hydrolases"/>
    <property type="match status" value="1"/>
</dbReference>
<dbReference type="GO" id="GO:0008643">
    <property type="term" value="P:carbohydrate transport"/>
    <property type="evidence" value="ECO:0007669"/>
    <property type="project" value="InterPro"/>
</dbReference>
<dbReference type="SUPFAM" id="SSF50331">
    <property type="entry name" value="MOP-like"/>
    <property type="match status" value="1"/>
</dbReference>
<dbReference type="Gene3D" id="2.40.50.140">
    <property type="entry name" value="Nucleic acid-binding proteins"/>
    <property type="match status" value="1"/>
</dbReference>
<evidence type="ECO:0000256" key="3">
    <source>
        <dbReference type="ARBA" id="ARBA00022840"/>
    </source>
</evidence>
<dbReference type="InterPro" id="IPR003593">
    <property type="entry name" value="AAA+_ATPase"/>
</dbReference>
<keyword evidence="2" id="KW-0547">Nucleotide-binding</keyword>
<keyword evidence="3" id="KW-0067">ATP-binding</keyword>
<dbReference type="SMART" id="SM00382">
    <property type="entry name" value="AAA"/>
    <property type="match status" value="1"/>
</dbReference>
<keyword evidence="6" id="KW-1185">Reference proteome</keyword>
<dbReference type="GO" id="GO:0016887">
    <property type="term" value="F:ATP hydrolysis activity"/>
    <property type="evidence" value="ECO:0007669"/>
    <property type="project" value="InterPro"/>
</dbReference>
<dbReference type="InterPro" id="IPR017871">
    <property type="entry name" value="ABC_transporter-like_CS"/>
</dbReference>
<dbReference type="eggNOG" id="COG3842">
    <property type="taxonomic scope" value="Bacteria"/>
</dbReference>
<dbReference type="InterPro" id="IPR012340">
    <property type="entry name" value="NA-bd_OB-fold"/>
</dbReference>
<dbReference type="Pfam" id="PF00005">
    <property type="entry name" value="ABC_tran"/>
    <property type="match status" value="1"/>
</dbReference>
<dbReference type="InterPro" id="IPR003439">
    <property type="entry name" value="ABC_transporter-like_ATP-bd"/>
</dbReference>
<protein>
    <submittedName>
        <fullName evidence="5">TOBE domain protein</fullName>
    </submittedName>
</protein>
<name>G5KDS4_9STRE</name>
<dbReference type="CDD" id="cd03301">
    <property type="entry name" value="ABC_MalK_N"/>
    <property type="match status" value="1"/>
</dbReference>
<organism evidence="5 6">
    <name type="scientific">Streptococcus urinalis 2285-97</name>
    <dbReference type="NCBI Taxonomy" id="764291"/>
    <lineage>
        <taxon>Bacteria</taxon>
        <taxon>Bacillati</taxon>
        <taxon>Bacillota</taxon>
        <taxon>Bacilli</taxon>
        <taxon>Lactobacillales</taxon>
        <taxon>Streptococcaceae</taxon>
        <taxon>Streptococcus</taxon>
    </lineage>
</organism>
<accession>G5KDS4</accession>
<dbReference type="GO" id="GO:0055052">
    <property type="term" value="C:ATP-binding cassette (ABC) transporter complex, substrate-binding subunit-containing"/>
    <property type="evidence" value="ECO:0007669"/>
    <property type="project" value="TreeGrafter"/>
</dbReference>
<dbReference type="InterPro" id="IPR015855">
    <property type="entry name" value="ABC_transpr_MalK-like"/>
</dbReference>
<evidence type="ECO:0000259" key="4">
    <source>
        <dbReference type="PROSITE" id="PS50893"/>
    </source>
</evidence>
<dbReference type="GO" id="GO:0140359">
    <property type="term" value="F:ABC-type transporter activity"/>
    <property type="evidence" value="ECO:0007669"/>
    <property type="project" value="InterPro"/>
</dbReference>
<dbReference type="STRING" id="764291.STRUR_1942"/>
<keyword evidence="1" id="KW-0813">Transport</keyword>
<evidence type="ECO:0000256" key="2">
    <source>
        <dbReference type="ARBA" id="ARBA00022741"/>
    </source>
</evidence>
<comment type="caution">
    <text evidence="5">The sequence shown here is derived from an EMBL/GenBank/DDBJ whole genome shotgun (WGS) entry which is preliminary data.</text>
</comment>